<evidence type="ECO:0000259" key="2">
    <source>
        <dbReference type="PROSITE" id="PS51384"/>
    </source>
</evidence>
<evidence type="ECO:0000256" key="1">
    <source>
        <dbReference type="SAM" id="MobiDB-lite"/>
    </source>
</evidence>
<dbReference type="Gene3D" id="1.10.10.10">
    <property type="entry name" value="Winged helix-like DNA-binding domain superfamily/Winged helix DNA-binding domain"/>
    <property type="match status" value="1"/>
</dbReference>
<dbReference type="CDD" id="cd06193">
    <property type="entry name" value="siderophore_interacting"/>
    <property type="match status" value="1"/>
</dbReference>
<feature type="compositionally biased region" description="Low complexity" evidence="1">
    <location>
        <begin position="272"/>
        <end position="296"/>
    </location>
</feature>
<dbReference type="SUPFAM" id="SSF46785">
    <property type="entry name" value="Winged helix' DNA-binding domain"/>
    <property type="match status" value="1"/>
</dbReference>
<dbReference type="SUPFAM" id="SSF63380">
    <property type="entry name" value="Riboflavin synthase domain-like"/>
    <property type="match status" value="1"/>
</dbReference>
<dbReference type="EMBL" id="WWEQ01000021">
    <property type="protein sequence ID" value="MYM19659.1"/>
    <property type="molecule type" value="Genomic_DNA"/>
</dbReference>
<protein>
    <submittedName>
        <fullName evidence="3">SIP domain-containing protein</fullName>
    </submittedName>
</protein>
<dbReference type="Gene3D" id="2.40.30.10">
    <property type="entry name" value="Translation factors"/>
    <property type="match status" value="1"/>
</dbReference>
<dbReference type="PANTHER" id="PTHR30157:SF0">
    <property type="entry name" value="NADPH-DEPENDENT FERRIC-CHELATE REDUCTASE"/>
    <property type="match status" value="1"/>
</dbReference>
<dbReference type="RefSeq" id="WP_160953088.1">
    <property type="nucleotide sequence ID" value="NZ_WWEQ01000021.1"/>
</dbReference>
<dbReference type="Gene3D" id="3.40.50.80">
    <property type="entry name" value="Nucleotide-binding domain of ferredoxin-NADP reductase (FNR) module"/>
    <property type="match status" value="1"/>
</dbReference>
<dbReference type="Pfam" id="PF04954">
    <property type="entry name" value="SIP"/>
    <property type="match status" value="1"/>
</dbReference>
<proteinExistence type="predicted"/>
<accession>A0A6N9H6S1</accession>
<dbReference type="InterPro" id="IPR039261">
    <property type="entry name" value="FNR_nucleotide-bd"/>
</dbReference>
<feature type="region of interest" description="Disordered" evidence="1">
    <location>
        <begin position="266"/>
        <end position="296"/>
    </location>
</feature>
<gene>
    <name evidence="3" type="ORF">GSY69_06665</name>
</gene>
<dbReference type="AlphaFoldDB" id="A0A6N9H6S1"/>
<dbReference type="InterPro" id="IPR036388">
    <property type="entry name" value="WH-like_DNA-bd_sf"/>
</dbReference>
<reference evidence="3 4" key="1">
    <citation type="submission" date="2020-01" db="EMBL/GenBank/DDBJ databases">
        <authorList>
            <person name="Deng T."/>
        </authorList>
    </citation>
    <scope>NUCLEOTIDE SEQUENCE [LARGE SCALE GENOMIC DNA]</scope>
    <source>
        <strain evidence="3 4">5221</strain>
    </source>
</reference>
<name>A0A6N9H6S1_9MICO</name>
<evidence type="ECO:0000313" key="4">
    <source>
        <dbReference type="Proteomes" id="UP000469215"/>
    </source>
</evidence>
<dbReference type="InterPro" id="IPR017927">
    <property type="entry name" value="FAD-bd_FR_type"/>
</dbReference>
<feature type="domain" description="FAD-binding FR-type" evidence="2">
    <location>
        <begin position="13"/>
        <end position="146"/>
    </location>
</feature>
<dbReference type="InterPro" id="IPR007037">
    <property type="entry name" value="SIP_rossman_dom"/>
</dbReference>
<dbReference type="InterPro" id="IPR017938">
    <property type="entry name" value="Riboflavin_synthase-like_b-brl"/>
</dbReference>
<dbReference type="Proteomes" id="UP000469215">
    <property type="component" value="Unassembled WGS sequence"/>
</dbReference>
<dbReference type="InterPro" id="IPR036390">
    <property type="entry name" value="WH_DNA-bd_sf"/>
</dbReference>
<sequence>MARTSRRISSRPIVLRTVEVIDAFDVSPHMRRVRLGGPQLGAFASNGFDMPPFESAGFDDHVKLVFPGPDGSLPHAGEQLEYTFDWERSVLVASRDYTVRSVAPDGLSFDVDFVRHPGGLAAEWAEAARPGDPIAFAGPKTCAAIDTDAAFHLLIGDETALPAMARWLEEAPPGARGQLIIEIPEAADRQELAELPGVAVTWLERGTAEAGHSPLLLGAVTALPALPESTFAWCAGEALTIAPIRRHLRNERGLAREHVQVDGYWRRPAPPRTASAAADADAQPAPAAAGAPAAARAPGAEDRTAVLFQAHEMTELLAPIVTRAAVTLGIGALVEAGHTTPTALAAAVGADEARLRPLVAAMLALGLLTGTPERFANTELGGIFAADGAAEGLDLRDPVSRSAYALTDLVDVIGGAAPGRFALNPSEPAAQAPLEHAAEALLEYLADPLAAAQPLAGAGSIVLAGRGLGVLEAALAARPQPPQLMRAPGAGAWPQAACAVLVGALEGLPDAAALDLLRAARASASVLVLLDSTAHEAAADDHAAERALISLANTGLPLRERAELRELLSAAGYGAAELMDVGWGFGSYDTVVRADA</sequence>
<evidence type="ECO:0000313" key="3">
    <source>
        <dbReference type="EMBL" id="MYM19659.1"/>
    </source>
</evidence>
<organism evidence="3 4">
    <name type="scientific">Brevibacterium rongguiense</name>
    <dbReference type="NCBI Taxonomy" id="2695267"/>
    <lineage>
        <taxon>Bacteria</taxon>
        <taxon>Bacillati</taxon>
        <taxon>Actinomycetota</taxon>
        <taxon>Actinomycetes</taxon>
        <taxon>Micrococcales</taxon>
        <taxon>Brevibacteriaceae</taxon>
        <taxon>Brevibacterium</taxon>
    </lineage>
</organism>
<keyword evidence="4" id="KW-1185">Reference proteome</keyword>
<dbReference type="PANTHER" id="PTHR30157">
    <property type="entry name" value="FERRIC REDUCTASE, NADPH-DEPENDENT"/>
    <property type="match status" value="1"/>
</dbReference>
<dbReference type="InterPro" id="IPR013113">
    <property type="entry name" value="SIP_FAD-bd"/>
</dbReference>
<dbReference type="Pfam" id="PF08021">
    <property type="entry name" value="FAD_binding_9"/>
    <property type="match status" value="1"/>
</dbReference>
<comment type="caution">
    <text evidence="3">The sequence shown here is derived from an EMBL/GenBank/DDBJ whole genome shotgun (WGS) entry which is preliminary data.</text>
</comment>
<dbReference type="InterPro" id="IPR039374">
    <property type="entry name" value="SIP_fam"/>
</dbReference>
<dbReference type="PROSITE" id="PS51384">
    <property type="entry name" value="FAD_FR"/>
    <property type="match status" value="1"/>
</dbReference>
<dbReference type="GO" id="GO:0016491">
    <property type="term" value="F:oxidoreductase activity"/>
    <property type="evidence" value="ECO:0007669"/>
    <property type="project" value="InterPro"/>
</dbReference>